<evidence type="ECO:0000256" key="3">
    <source>
        <dbReference type="ARBA" id="ARBA00022723"/>
    </source>
</evidence>
<keyword evidence="3" id="KW-0479">Metal-binding</keyword>
<dbReference type="Gene3D" id="3.30.40.10">
    <property type="entry name" value="Zinc/RING finger domain, C3HC4 (zinc finger)"/>
    <property type="match status" value="1"/>
</dbReference>
<dbReference type="FunFam" id="3.40.50.410:FF:000015">
    <property type="entry name" value="General transcription factor IIH subunit 2"/>
    <property type="match status" value="1"/>
</dbReference>
<keyword evidence="6" id="KW-0862">Zinc</keyword>
<dbReference type="SUPFAM" id="SSF57889">
    <property type="entry name" value="Cysteine-rich domain"/>
    <property type="match status" value="1"/>
</dbReference>
<dbReference type="PROSITE" id="PS50234">
    <property type="entry name" value="VWFA"/>
    <property type="match status" value="1"/>
</dbReference>
<evidence type="ECO:0000313" key="12">
    <source>
        <dbReference type="EMBL" id="CAE2284632.1"/>
    </source>
</evidence>
<dbReference type="GO" id="GO:0008270">
    <property type="term" value="F:zinc ion binding"/>
    <property type="evidence" value="ECO:0007669"/>
    <property type="project" value="UniProtKB-KW"/>
</dbReference>
<dbReference type="EMBL" id="HBKN01012576">
    <property type="protein sequence ID" value="CAE2284632.1"/>
    <property type="molecule type" value="Transcribed_RNA"/>
</dbReference>
<dbReference type="InterPro" id="IPR036465">
    <property type="entry name" value="vWFA_dom_sf"/>
</dbReference>
<sequence length="362" mass="39270">MEEPEELKEDETTGALKIVRRKVQKTDASATEARAIRKGVIRFVVLIVDCSESMNQRDMRPTRLGVVQQVVGSFLDNFFDQNPISQVSLVELRGGKAEKLTELSGNSRHHKNKLEERLAAHRSAGAGMPSMRAGLEVALQLLEMQASYGTREVLMMYGSLSSCDRGDIFQTADRLKSAGVKVNIVGMAAELYVARAVSKRTGGSYSVATHAVQVRDMVLKHTSPSPVEEGEGGKEKPAAGMWVGFPRKSYGALGGWQCPRCMDVVKEIPADCGLCGLKLLSSSHLARSYHHLFPVQSFHELEDEEGPATSTSTCGGCGVLLGKESKHVCPACKQVFCGLCDGFIHEMLHVCPGCEGREAEAS</sequence>
<keyword evidence="4" id="KW-0227">DNA damage</keyword>
<reference evidence="12" key="1">
    <citation type="submission" date="2021-01" db="EMBL/GenBank/DDBJ databases">
        <authorList>
            <person name="Corre E."/>
            <person name="Pelletier E."/>
            <person name="Niang G."/>
            <person name="Scheremetjew M."/>
            <person name="Finn R."/>
            <person name="Kale V."/>
            <person name="Holt S."/>
            <person name="Cochrane G."/>
            <person name="Meng A."/>
            <person name="Brown T."/>
            <person name="Cohen L."/>
        </authorList>
    </citation>
    <scope>NUCLEOTIDE SEQUENCE</scope>
    <source>
        <strain evidence="12">CCMP 2712</strain>
    </source>
</reference>
<evidence type="ECO:0000256" key="4">
    <source>
        <dbReference type="ARBA" id="ARBA00022763"/>
    </source>
</evidence>
<dbReference type="InterPro" id="IPR002035">
    <property type="entry name" value="VWF_A"/>
</dbReference>
<dbReference type="InterPro" id="IPR046349">
    <property type="entry name" value="C1-like_sf"/>
</dbReference>
<dbReference type="SUPFAM" id="SSF53300">
    <property type="entry name" value="vWA-like"/>
    <property type="match status" value="1"/>
</dbReference>
<accession>A0A7S4K5T4</accession>
<evidence type="ECO:0000256" key="6">
    <source>
        <dbReference type="ARBA" id="ARBA00022833"/>
    </source>
</evidence>
<evidence type="ECO:0000256" key="5">
    <source>
        <dbReference type="ARBA" id="ARBA00022771"/>
    </source>
</evidence>
<dbReference type="NCBIfam" id="TIGR00622">
    <property type="entry name" value="ssl1"/>
    <property type="match status" value="1"/>
</dbReference>
<name>A0A7S4K5T4_GUITH</name>
<evidence type="ECO:0000256" key="1">
    <source>
        <dbReference type="ARBA" id="ARBA00004123"/>
    </source>
</evidence>
<evidence type="ECO:0000256" key="9">
    <source>
        <dbReference type="ARBA" id="ARBA00023204"/>
    </source>
</evidence>
<dbReference type="SMART" id="SM00327">
    <property type="entry name" value="VWA"/>
    <property type="match status" value="1"/>
</dbReference>
<dbReference type="GO" id="GO:0005675">
    <property type="term" value="C:transcription factor TFIIH holo complex"/>
    <property type="evidence" value="ECO:0007669"/>
    <property type="project" value="TreeGrafter"/>
</dbReference>
<dbReference type="GO" id="GO:0000439">
    <property type="term" value="C:transcription factor TFIIH core complex"/>
    <property type="evidence" value="ECO:0007669"/>
    <property type="project" value="InterPro"/>
</dbReference>
<comment type="similarity">
    <text evidence="2">Belongs to the GTF2H2 family.</text>
</comment>
<dbReference type="PANTHER" id="PTHR12695">
    <property type="entry name" value="GENERAL TRANSCRIPTION FACTOR IIH SUBUNIT 2"/>
    <property type="match status" value="1"/>
</dbReference>
<proteinExistence type="inferred from homology"/>
<dbReference type="AlphaFoldDB" id="A0A7S4K5T4"/>
<keyword evidence="5" id="KW-0863">Zinc-finger</keyword>
<dbReference type="GO" id="GO:0006351">
    <property type="term" value="P:DNA-templated transcription"/>
    <property type="evidence" value="ECO:0007669"/>
    <property type="project" value="InterPro"/>
</dbReference>
<keyword evidence="10" id="KW-0539">Nucleus</keyword>
<dbReference type="InterPro" id="IPR013083">
    <property type="entry name" value="Znf_RING/FYVE/PHD"/>
</dbReference>
<dbReference type="Pfam" id="PF04056">
    <property type="entry name" value="Ssl1"/>
    <property type="match status" value="1"/>
</dbReference>
<feature type="domain" description="VWFA" evidence="11">
    <location>
        <begin position="43"/>
        <end position="187"/>
    </location>
</feature>
<dbReference type="PANTHER" id="PTHR12695:SF2">
    <property type="entry name" value="GENERAL TRANSCRIPTION FACTOR IIH SUBUNIT 2-RELATED"/>
    <property type="match status" value="1"/>
</dbReference>
<dbReference type="GO" id="GO:0006357">
    <property type="term" value="P:regulation of transcription by RNA polymerase II"/>
    <property type="evidence" value="ECO:0007669"/>
    <property type="project" value="TreeGrafter"/>
</dbReference>
<evidence type="ECO:0000256" key="10">
    <source>
        <dbReference type="ARBA" id="ARBA00023242"/>
    </source>
</evidence>
<evidence type="ECO:0000259" key="11">
    <source>
        <dbReference type="PROSITE" id="PS50234"/>
    </source>
</evidence>
<dbReference type="Gene3D" id="3.40.50.410">
    <property type="entry name" value="von Willebrand factor, type A domain"/>
    <property type="match status" value="1"/>
</dbReference>
<dbReference type="Pfam" id="PF07975">
    <property type="entry name" value="C1_4"/>
    <property type="match status" value="1"/>
</dbReference>
<evidence type="ECO:0000256" key="8">
    <source>
        <dbReference type="ARBA" id="ARBA00023163"/>
    </source>
</evidence>
<protein>
    <recommendedName>
        <fullName evidence="11">VWFA domain-containing protein</fullName>
    </recommendedName>
</protein>
<organism evidence="12">
    <name type="scientific">Guillardia theta</name>
    <name type="common">Cryptophyte</name>
    <name type="synonym">Cryptomonas phi</name>
    <dbReference type="NCBI Taxonomy" id="55529"/>
    <lineage>
        <taxon>Eukaryota</taxon>
        <taxon>Cryptophyceae</taxon>
        <taxon>Pyrenomonadales</taxon>
        <taxon>Geminigeraceae</taxon>
        <taxon>Guillardia</taxon>
    </lineage>
</organism>
<dbReference type="InterPro" id="IPR007198">
    <property type="entry name" value="Ssl1-like"/>
</dbReference>
<dbReference type="SMART" id="SM01047">
    <property type="entry name" value="C1_4"/>
    <property type="match status" value="1"/>
</dbReference>
<keyword evidence="7" id="KW-0805">Transcription regulation</keyword>
<dbReference type="InterPro" id="IPR004595">
    <property type="entry name" value="TFIIH_C1-like_dom"/>
</dbReference>
<evidence type="ECO:0000256" key="7">
    <source>
        <dbReference type="ARBA" id="ARBA00023015"/>
    </source>
</evidence>
<evidence type="ECO:0000256" key="2">
    <source>
        <dbReference type="ARBA" id="ARBA00006092"/>
    </source>
</evidence>
<dbReference type="InterPro" id="IPR012170">
    <property type="entry name" value="TFIIH_SSL1/p44"/>
</dbReference>
<keyword evidence="8" id="KW-0804">Transcription</keyword>
<keyword evidence="9" id="KW-0234">DNA repair</keyword>
<dbReference type="GO" id="GO:0006289">
    <property type="term" value="P:nucleotide-excision repair"/>
    <property type="evidence" value="ECO:0007669"/>
    <property type="project" value="InterPro"/>
</dbReference>
<gene>
    <name evidence="12" type="ORF">GTHE00462_LOCUS9778</name>
</gene>
<comment type="subcellular location">
    <subcellularLocation>
        <location evidence="1">Nucleus</location>
    </subcellularLocation>
</comment>